<keyword evidence="1" id="KW-1133">Transmembrane helix</keyword>
<keyword evidence="1" id="KW-0472">Membrane</keyword>
<dbReference type="AlphaFoldDB" id="A0A0D0PWF2"/>
<evidence type="ECO:0000256" key="1">
    <source>
        <dbReference type="SAM" id="Phobius"/>
    </source>
</evidence>
<proteinExistence type="predicted"/>
<dbReference type="PATRIC" id="fig|2064.6.peg.6142"/>
<comment type="caution">
    <text evidence="2">The sequence shown here is derived from an EMBL/GenBank/DDBJ whole genome shotgun (WGS) entry which is preliminary data.</text>
</comment>
<keyword evidence="1" id="KW-0812">Transmembrane</keyword>
<protein>
    <submittedName>
        <fullName evidence="2">Uncharacterized protein</fullName>
    </submittedName>
</protein>
<dbReference type="STRING" id="2064.TR51_28925"/>
<organism evidence="2 3">
    <name type="scientific">Kitasatospora griseola</name>
    <name type="common">Streptomyces griseolosporeus</name>
    <dbReference type="NCBI Taxonomy" id="2064"/>
    <lineage>
        <taxon>Bacteria</taxon>
        <taxon>Bacillati</taxon>
        <taxon>Actinomycetota</taxon>
        <taxon>Actinomycetes</taxon>
        <taxon>Kitasatosporales</taxon>
        <taxon>Streptomycetaceae</taxon>
        <taxon>Kitasatospora</taxon>
    </lineage>
</organism>
<evidence type="ECO:0000313" key="2">
    <source>
        <dbReference type="EMBL" id="KIQ62913.1"/>
    </source>
</evidence>
<dbReference type="EMBL" id="JXZB01000004">
    <property type="protein sequence ID" value="KIQ62913.1"/>
    <property type="molecule type" value="Genomic_DNA"/>
</dbReference>
<evidence type="ECO:0000313" key="3">
    <source>
        <dbReference type="Proteomes" id="UP000032066"/>
    </source>
</evidence>
<keyword evidence="3" id="KW-1185">Reference proteome</keyword>
<name>A0A0D0PWF2_KITGR</name>
<sequence>MALTISLVVLFGIALAALLRFKALGYGSALIAVMFGFFLASTGLAGPINNLVSGLADAVSKLNP</sequence>
<gene>
    <name evidence="2" type="ORF">TR51_28925</name>
</gene>
<reference evidence="2 3" key="1">
    <citation type="submission" date="2015-02" db="EMBL/GenBank/DDBJ databases">
        <title>Draft genome sequence of Kitasatospora griseola MF730-N6, a bafilomycin, terpentecin and satosporin producer.</title>
        <authorList>
            <person name="Arens J.C."/>
            <person name="Haltli B."/>
            <person name="Kerr R.G."/>
        </authorList>
    </citation>
    <scope>NUCLEOTIDE SEQUENCE [LARGE SCALE GENOMIC DNA]</scope>
    <source>
        <strain evidence="2 3">MF730-N6</strain>
    </source>
</reference>
<dbReference type="OrthoDB" id="3873412at2"/>
<dbReference type="Proteomes" id="UP000032066">
    <property type="component" value="Unassembled WGS sequence"/>
</dbReference>
<feature type="transmembrane region" description="Helical" evidence="1">
    <location>
        <begin position="26"/>
        <end position="45"/>
    </location>
</feature>
<accession>A0A0D0PWF2</accession>
<dbReference type="RefSeq" id="WP_043915214.1">
    <property type="nucleotide sequence ID" value="NZ_JXZB01000004.1"/>
</dbReference>